<dbReference type="Proteomes" id="UP001444661">
    <property type="component" value="Unassembled WGS sequence"/>
</dbReference>
<name>A0ABR1UBI1_9PEZI</name>
<dbReference type="EMBL" id="JAQQWK010000001">
    <property type="protein sequence ID" value="KAK8056250.1"/>
    <property type="molecule type" value="Genomic_DNA"/>
</dbReference>
<reference evidence="2 3" key="1">
    <citation type="submission" date="2023-01" db="EMBL/GenBank/DDBJ databases">
        <title>Analysis of 21 Apiospora genomes using comparative genomics revels a genus with tremendous synthesis potential of carbohydrate active enzymes and secondary metabolites.</title>
        <authorList>
            <person name="Sorensen T."/>
        </authorList>
    </citation>
    <scope>NUCLEOTIDE SEQUENCE [LARGE SCALE GENOMIC DNA]</scope>
    <source>
        <strain evidence="2 3">CBS 33761</strain>
    </source>
</reference>
<sequence length="260" mass="28715">MPFEHTHLPPSPSYPTSPTDMAMENTQHPNSMDTDFPSPSTAYSPAESQFSTSSLPSSISSFDLDMDSEAMPTSPVMASNAIPLSPAFLAAPINHSTGIHACQDAAAGIGIGVGIATVSPSGPPPTLTSRRAAENTAFREKVRQMALPLAPLVQLTTGDVHPRFPATLLNFWLLTDHELESLASFYHQRTPCVWTRHYPCPVAWSPSMPLEEKRRKIGKFIGLRGCETPVSSKSEEQLMEEARQARWRDEDEMWRRKTPW</sequence>
<evidence type="ECO:0000256" key="1">
    <source>
        <dbReference type="SAM" id="MobiDB-lite"/>
    </source>
</evidence>
<feature type="region of interest" description="Disordered" evidence="1">
    <location>
        <begin position="1"/>
        <end position="57"/>
    </location>
</feature>
<evidence type="ECO:0000313" key="3">
    <source>
        <dbReference type="Proteomes" id="UP001444661"/>
    </source>
</evidence>
<keyword evidence="3" id="KW-1185">Reference proteome</keyword>
<organism evidence="2 3">
    <name type="scientific">Apiospora rasikravindrae</name>
    <dbReference type="NCBI Taxonomy" id="990691"/>
    <lineage>
        <taxon>Eukaryota</taxon>
        <taxon>Fungi</taxon>
        <taxon>Dikarya</taxon>
        <taxon>Ascomycota</taxon>
        <taxon>Pezizomycotina</taxon>
        <taxon>Sordariomycetes</taxon>
        <taxon>Xylariomycetidae</taxon>
        <taxon>Amphisphaeriales</taxon>
        <taxon>Apiosporaceae</taxon>
        <taxon>Apiospora</taxon>
    </lineage>
</organism>
<feature type="compositionally biased region" description="Low complexity" evidence="1">
    <location>
        <begin position="48"/>
        <end position="57"/>
    </location>
</feature>
<protein>
    <submittedName>
        <fullName evidence="2">Uncharacterized protein</fullName>
    </submittedName>
</protein>
<evidence type="ECO:0000313" key="2">
    <source>
        <dbReference type="EMBL" id="KAK8056250.1"/>
    </source>
</evidence>
<gene>
    <name evidence="2" type="ORF">PG993_001477</name>
</gene>
<accession>A0ABR1UBI1</accession>
<proteinExistence type="predicted"/>
<feature type="compositionally biased region" description="Polar residues" evidence="1">
    <location>
        <begin position="24"/>
        <end position="47"/>
    </location>
</feature>
<comment type="caution">
    <text evidence="2">The sequence shown here is derived from an EMBL/GenBank/DDBJ whole genome shotgun (WGS) entry which is preliminary data.</text>
</comment>